<evidence type="ECO:0000259" key="2">
    <source>
        <dbReference type="Pfam" id="PF20710"/>
    </source>
</evidence>
<proteinExistence type="predicted"/>
<feature type="region of interest" description="Disordered" evidence="1">
    <location>
        <begin position="544"/>
        <end position="568"/>
    </location>
</feature>
<feature type="compositionally biased region" description="Basic and acidic residues" evidence="1">
    <location>
        <begin position="129"/>
        <end position="144"/>
    </location>
</feature>
<feature type="region of interest" description="Disordered" evidence="1">
    <location>
        <begin position="111"/>
        <end position="144"/>
    </location>
</feature>
<protein>
    <recommendedName>
        <fullName evidence="2">DUF6824 domain-containing protein</fullName>
    </recommendedName>
</protein>
<comment type="caution">
    <text evidence="3">The sequence shown here is derived from an EMBL/GenBank/DDBJ whole genome shotgun (WGS) entry which is preliminary data.</text>
</comment>
<organism evidence="3 4">
    <name type="scientific">Cyclotella atomus</name>
    <dbReference type="NCBI Taxonomy" id="382360"/>
    <lineage>
        <taxon>Eukaryota</taxon>
        <taxon>Sar</taxon>
        <taxon>Stramenopiles</taxon>
        <taxon>Ochrophyta</taxon>
        <taxon>Bacillariophyta</taxon>
        <taxon>Coscinodiscophyceae</taxon>
        <taxon>Thalassiosirophycidae</taxon>
        <taxon>Stephanodiscales</taxon>
        <taxon>Stephanodiscaceae</taxon>
        <taxon>Cyclotella</taxon>
    </lineage>
</organism>
<dbReference type="EMBL" id="JALLPJ020000177">
    <property type="protein sequence ID" value="KAL3799703.1"/>
    <property type="molecule type" value="Genomic_DNA"/>
</dbReference>
<dbReference type="Proteomes" id="UP001530400">
    <property type="component" value="Unassembled WGS sequence"/>
</dbReference>
<dbReference type="AlphaFoldDB" id="A0ABD3QGV9"/>
<feature type="compositionally biased region" description="Basic and acidic residues" evidence="1">
    <location>
        <begin position="213"/>
        <end position="231"/>
    </location>
</feature>
<keyword evidence="4" id="KW-1185">Reference proteome</keyword>
<feature type="compositionally biased region" description="Polar residues" evidence="1">
    <location>
        <begin position="235"/>
        <end position="246"/>
    </location>
</feature>
<accession>A0ABD3QGV9</accession>
<evidence type="ECO:0000313" key="3">
    <source>
        <dbReference type="EMBL" id="KAL3799703.1"/>
    </source>
</evidence>
<reference evidence="3 4" key="1">
    <citation type="submission" date="2024-10" db="EMBL/GenBank/DDBJ databases">
        <title>Updated reference genomes for cyclostephanoid diatoms.</title>
        <authorList>
            <person name="Roberts W.R."/>
            <person name="Alverson A.J."/>
        </authorList>
    </citation>
    <scope>NUCLEOTIDE SEQUENCE [LARGE SCALE GENOMIC DNA]</scope>
    <source>
        <strain evidence="3 4">AJA010-31</strain>
    </source>
</reference>
<gene>
    <name evidence="3" type="ORF">ACHAWO_002887</name>
</gene>
<sequence>MKSNEVSTGISMPHVNDVLSGRGGLINKHPGNVQFIEIVKSCRREYVLVDGAGKKRYSRKIYKEIKAINPSGRFLKYDPETRLWNDIGKKAALIKIRQALREGASELKKHLEDDDTLGQSQQAPIKSAVKSEHRTNIEETESSKAKVLSMREKLRRMSDVSISSLDSGGESFDDDFGGLLSSEFGDKLTPFKRGQGDVNEDKGKAGKRIAIDDVIGKSAEERTQEKSDESPLTKIGQSAKSDSSPESADLLSLPEMKLPPHKKANSSSSGVCQFDVGRDHQSSSNEQFAVLPNIPTEFWQASAPALFQGANDSYSMASQSNINASQAVLSNPLSNMLRNTYLDAAAGLIPTTQNSGTNSNTPVSSASSLMAQAQPNFHLNSSDGPLADQAHLWQSQPMINSTSLNLGQPATGFNNYTPHLMVQAQPNFHLNSSGAPLADQAHLWQNQPMINSTSLNLGQPTTGFSNIAPHLMVQAQPNFQNDSSGAPLADQAYLWQSQPVINSTYLSTRGSTPCQEQPEIRIGSSEPSYQQLLQFLAQAQGNAIESQQQMRAPNFDGATEDGAMKKNP</sequence>
<evidence type="ECO:0000256" key="1">
    <source>
        <dbReference type="SAM" id="MobiDB-lite"/>
    </source>
</evidence>
<feature type="domain" description="DUF6824" evidence="2">
    <location>
        <begin position="17"/>
        <end position="102"/>
    </location>
</feature>
<dbReference type="InterPro" id="IPR049227">
    <property type="entry name" value="DUF6824"/>
</dbReference>
<evidence type="ECO:0000313" key="4">
    <source>
        <dbReference type="Proteomes" id="UP001530400"/>
    </source>
</evidence>
<dbReference type="Pfam" id="PF20710">
    <property type="entry name" value="DUF6824"/>
    <property type="match status" value="1"/>
</dbReference>
<name>A0ABD3QGV9_9STRA</name>
<feature type="region of interest" description="Disordered" evidence="1">
    <location>
        <begin position="213"/>
        <end position="248"/>
    </location>
</feature>